<feature type="region of interest" description="Disordered" evidence="1">
    <location>
        <begin position="56"/>
        <end position="291"/>
    </location>
</feature>
<evidence type="ECO:0000256" key="1">
    <source>
        <dbReference type="SAM" id="MobiDB-lite"/>
    </source>
</evidence>
<feature type="compositionally biased region" description="Basic and acidic residues" evidence="1">
    <location>
        <begin position="254"/>
        <end position="263"/>
    </location>
</feature>
<evidence type="ECO:0000313" key="3">
    <source>
        <dbReference type="Proteomes" id="UP001153069"/>
    </source>
</evidence>
<dbReference type="AlphaFoldDB" id="A0A9N8DA24"/>
<feature type="compositionally biased region" description="Basic and acidic residues" evidence="1">
    <location>
        <begin position="128"/>
        <end position="154"/>
    </location>
</feature>
<feature type="compositionally biased region" description="Low complexity" evidence="1">
    <location>
        <begin position="179"/>
        <end position="190"/>
    </location>
</feature>
<evidence type="ECO:0000313" key="2">
    <source>
        <dbReference type="EMBL" id="CAB9496966.1"/>
    </source>
</evidence>
<keyword evidence="3" id="KW-1185">Reference proteome</keyword>
<dbReference type="Proteomes" id="UP001153069">
    <property type="component" value="Unassembled WGS sequence"/>
</dbReference>
<proteinExistence type="predicted"/>
<name>A0A9N8DA24_9STRA</name>
<comment type="caution">
    <text evidence="2">The sequence shown here is derived from an EMBL/GenBank/DDBJ whole genome shotgun (WGS) entry which is preliminary data.</text>
</comment>
<sequence length="348" mass="39050">MRGSCTTRRRLSLDAGTSTTLILGSADRLLGGNDVVCTSSIRHREIISSNRKPARRLSLDSMTRGDRLSPNSNIAQHEPRLQVHVPISQPNVKHLGNQGSKLGVPCLQPSKRDSDAKRQRKARKHKRESQCSRSEKDRKETRINEATRSRRANEYRSSLSPKSTARGKVRARSTSALDISSSQSQRNRSQISRRRRSAESAHRGHGMSQRATKRSQEGRTTGCLQPKRVDPTTSSQIQETFVVAFPEQPSNQHDSNRTADRRQPSSNRLTTSPRRGSSTPGERRRRRLGRTGREALVQALATTSPPFNSAVAAREKREKAKSILKARTESLALLRRQQEVVKQRFCTV</sequence>
<protein>
    <submittedName>
        <fullName evidence="2">Uncharacterized protein</fullName>
    </submittedName>
</protein>
<dbReference type="EMBL" id="CAICTM010000012">
    <property type="protein sequence ID" value="CAB9496966.1"/>
    <property type="molecule type" value="Genomic_DNA"/>
</dbReference>
<feature type="compositionally biased region" description="Basic residues" evidence="1">
    <location>
        <begin position="118"/>
        <end position="127"/>
    </location>
</feature>
<reference evidence="2" key="1">
    <citation type="submission" date="2020-06" db="EMBL/GenBank/DDBJ databases">
        <authorList>
            <consortium name="Plant Systems Biology data submission"/>
        </authorList>
    </citation>
    <scope>NUCLEOTIDE SEQUENCE</scope>
    <source>
        <strain evidence="2">D6</strain>
    </source>
</reference>
<organism evidence="2 3">
    <name type="scientific">Seminavis robusta</name>
    <dbReference type="NCBI Taxonomy" id="568900"/>
    <lineage>
        <taxon>Eukaryota</taxon>
        <taxon>Sar</taxon>
        <taxon>Stramenopiles</taxon>
        <taxon>Ochrophyta</taxon>
        <taxon>Bacillariophyta</taxon>
        <taxon>Bacillariophyceae</taxon>
        <taxon>Bacillariophycidae</taxon>
        <taxon>Naviculales</taxon>
        <taxon>Naviculaceae</taxon>
        <taxon>Seminavis</taxon>
    </lineage>
</organism>
<gene>
    <name evidence="2" type="ORF">SEMRO_12_G009251.1</name>
</gene>
<accession>A0A9N8DA24</accession>